<proteinExistence type="predicted"/>
<gene>
    <name evidence="1" type="ORF">CEXT_731991</name>
</gene>
<comment type="caution">
    <text evidence="1">The sequence shown here is derived from an EMBL/GenBank/DDBJ whole genome shotgun (WGS) entry which is preliminary data.</text>
</comment>
<keyword evidence="2" id="KW-1185">Reference proteome</keyword>
<reference evidence="1 2" key="1">
    <citation type="submission" date="2021-06" db="EMBL/GenBank/DDBJ databases">
        <title>Caerostris extrusa draft genome.</title>
        <authorList>
            <person name="Kono N."/>
            <person name="Arakawa K."/>
        </authorList>
    </citation>
    <scope>NUCLEOTIDE SEQUENCE [LARGE SCALE GENOMIC DNA]</scope>
</reference>
<organism evidence="1 2">
    <name type="scientific">Caerostris extrusa</name>
    <name type="common">Bark spider</name>
    <name type="synonym">Caerostris bankana</name>
    <dbReference type="NCBI Taxonomy" id="172846"/>
    <lineage>
        <taxon>Eukaryota</taxon>
        <taxon>Metazoa</taxon>
        <taxon>Ecdysozoa</taxon>
        <taxon>Arthropoda</taxon>
        <taxon>Chelicerata</taxon>
        <taxon>Arachnida</taxon>
        <taxon>Araneae</taxon>
        <taxon>Araneomorphae</taxon>
        <taxon>Entelegynae</taxon>
        <taxon>Araneoidea</taxon>
        <taxon>Araneidae</taxon>
        <taxon>Caerostris</taxon>
    </lineage>
</organism>
<protein>
    <submittedName>
        <fullName evidence="1">Uncharacterized protein</fullName>
    </submittedName>
</protein>
<evidence type="ECO:0000313" key="1">
    <source>
        <dbReference type="EMBL" id="GIY65500.1"/>
    </source>
</evidence>
<dbReference type="EMBL" id="BPLR01013997">
    <property type="protein sequence ID" value="GIY65500.1"/>
    <property type="molecule type" value="Genomic_DNA"/>
</dbReference>
<accession>A0AAV4V5I5</accession>
<dbReference type="Proteomes" id="UP001054945">
    <property type="component" value="Unassembled WGS sequence"/>
</dbReference>
<sequence>MGIFVSIFDLPIPVVDKKTFKPCPFIQKPPLTAQDSRAANARISYLRSYEWNHVQHPRSDSIQGKRRFLRKTRNFVPPVWSSNYNRWDSIRSVPLDHLKTGANHIFQHQTSSPRRRITFIFHMRDGFINGQKSSRHTEEEYFPFLCFYLQNAEKNSAP</sequence>
<dbReference type="AlphaFoldDB" id="A0AAV4V5I5"/>
<evidence type="ECO:0000313" key="2">
    <source>
        <dbReference type="Proteomes" id="UP001054945"/>
    </source>
</evidence>
<name>A0AAV4V5I5_CAEEX</name>